<dbReference type="Proteomes" id="UP000594454">
    <property type="component" value="Chromosome 1"/>
</dbReference>
<dbReference type="SUPFAM" id="SSF51735">
    <property type="entry name" value="NAD(P)-binding Rossmann-fold domains"/>
    <property type="match status" value="1"/>
</dbReference>
<evidence type="ECO:0000313" key="4">
    <source>
        <dbReference type="EMBL" id="CAD7079041.1"/>
    </source>
</evidence>
<dbReference type="OrthoDB" id="1933717at2759"/>
<evidence type="ECO:0000256" key="2">
    <source>
        <dbReference type="ARBA" id="ARBA00023002"/>
    </source>
</evidence>
<dbReference type="InterPro" id="IPR002347">
    <property type="entry name" value="SDR_fam"/>
</dbReference>
<dbReference type="FunFam" id="3.40.50.720:FF:000047">
    <property type="entry name" value="NADP-dependent L-serine/L-allo-threonine dehydrogenase"/>
    <property type="match status" value="1"/>
</dbReference>
<dbReference type="OMA" id="NELADCN"/>
<evidence type="ECO:0000313" key="5">
    <source>
        <dbReference type="Proteomes" id="UP000594454"/>
    </source>
</evidence>
<evidence type="ECO:0000256" key="1">
    <source>
        <dbReference type="ARBA" id="ARBA00006484"/>
    </source>
</evidence>
<dbReference type="EMBL" id="LR899009">
    <property type="protein sequence ID" value="CAD7079041.1"/>
    <property type="molecule type" value="Genomic_DNA"/>
</dbReference>
<keyword evidence="5" id="KW-1185">Reference proteome</keyword>
<sequence length="254" mass="27703">MERWQNRVAVVTGASSGIGATVAADLVKAGLVVIALARRESKLRENKNALPADVQSRYHPVRCDVTNEEEVKKVFSWVEKLFGGTDILVNNAGVFHYGTNLVDSSNSDAICKTLDTNVKALAFCVREAFNSMKNRKFDGHVILVNSVAGHTTERIPGTNMYMPSKHAVTALAQTYRHEFAQAGTKVKITSISPGAVRTEILPEELLKIPGFPILEAEDISNAILYTIATPPNVQIFELTIEPVGASMPNVQQKN</sequence>
<reference evidence="4 5" key="1">
    <citation type="submission" date="2020-11" db="EMBL/GenBank/DDBJ databases">
        <authorList>
            <person name="Wallbank WR R."/>
            <person name="Pardo Diaz C."/>
            <person name="Kozak K."/>
            <person name="Martin S."/>
            <person name="Jiggins C."/>
            <person name="Moest M."/>
            <person name="Warren A I."/>
            <person name="Generalovic N T."/>
            <person name="Byers J.R.P. K."/>
            <person name="Montejo-Kovacevich G."/>
            <person name="Yen C E."/>
        </authorList>
    </citation>
    <scope>NUCLEOTIDE SEQUENCE [LARGE SCALE GENOMIC DNA]</scope>
</reference>
<dbReference type="PANTHER" id="PTHR43115">
    <property type="entry name" value="DEHYDROGENASE/REDUCTASE SDR FAMILY MEMBER 11"/>
    <property type="match status" value="1"/>
</dbReference>
<dbReference type="PRINTS" id="PR00081">
    <property type="entry name" value="GDHRDH"/>
</dbReference>
<proteinExistence type="inferred from homology"/>
<gene>
    <name evidence="4" type="ORF">HERILL_LOCUS2275</name>
</gene>
<dbReference type="InParanoid" id="A0A7R8YMV8"/>
<dbReference type="PRINTS" id="PR00080">
    <property type="entry name" value="SDRFAMILY"/>
</dbReference>
<dbReference type="Gene3D" id="3.40.50.720">
    <property type="entry name" value="NAD(P)-binding Rossmann-like Domain"/>
    <property type="match status" value="1"/>
</dbReference>
<protein>
    <recommendedName>
        <fullName evidence="6">Farnesol dehydrogenase</fullName>
    </recommendedName>
</protein>
<evidence type="ECO:0000256" key="3">
    <source>
        <dbReference type="RuleBase" id="RU000363"/>
    </source>
</evidence>
<name>A0A7R8YMV8_HERIL</name>
<accession>A0A7R8YMV8</accession>
<organism evidence="4 5">
    <name type="scientific">Hermetia illucens</name>
    <name type="common">Black soldier fly</name>
    <dbReference type="NCBI Taxonomy" id="343691"/>
    <lineage>
        <taxon>Eukaryota</taxon>
        <taxon>Metazoa</taxon>
        <taxon>Ecdysozoa</taxon>
        <taxon>Arthropoda</taxon>
        <taxon>Hexapoda</taxon>
        <taxon>Insecta</taxon>
        <taxon>Pterygota</taxon>
        <taxon>Neoptera</taxon>
        <taxon>Endopterygota</taxon>
        <taxon>Diptera</taxon>
        <taxon>Brachycera</taxon>
        <taxon>Stratiomyomorpha</taxon>
        <taxon>Stratiomyidae</taxon>
        <taxon>Hermetiinae</taxon>
        <taxon>Hermetia</taxon>
    </lineage>
</organism>
<evidence type="ECO:0008006" key="6">
    <source>
        <dbReference type="Google" id="ProtNLM"/>
    </source>
</evidence>
<keyword evidence="2" id="KW-0560">Oxidoreductase</keyword>
<comment type="similarity">
    <text evidence="1 3">Belongs to the short-chain dehydrogenases/reductases (SDR) family.</text>
</comment>
<dbReference type="Pfam" id="PF00106">
    <property type="entry name" value="adh_short"/>
    <property type="match status" value="1"/>
</dbReference>
<dbReference type="PANTHER" id="PTHR43115:SF4">
    <property type="entry name" value="DEHYDROGENASE_REDUCTASE SDR FAMILY MEMBER 11"/>
    <property type="match status" value="1"/>
</dbReference>
<dbReference type="GO" id="GO:0016616">
    <property type="term" value="F:oxidoreductase activity, acting on the CH-OH group of donors, NAD or NADP as acceptor"/>
    <property type="evidence" value="ECO:0007669"/>
    <property type="project" value="UniProtKB-ARBA"/>
</dbReference>
<dbReference type="InterPro" id="IPR036291">
    <property type="entry name" value="NAD(P)-bd_dom_sf"/>
</dbReference>
<dbReference type="AlphaFoldDB" id="A0A7R8YMV8"/>